<dbReference type="Pfam" id="PF02836">
    <property type="entry name" value="Glyco_hydro_2_C"/>
    <property type="match status" value="1"/>
</dbReference>
<evidence type="ECO:0008006" key="6">
    <source>
        <dbReference type="Google" id="ProtNLM"/>
    </source>
</evidence>
<evidence type="ECO:0000259" key="2">
    <source>
        <dbReference type="Pfam" id="PF00703"/>
    </source>
</evidence>
<dbReference type="Pfam" id="PF00703">
    <property type="entry name" value="Glyco_hydro_2"/>
    <property type="match status" value="1"/>
</dbReference>
<feature type="domain" description="Glycoside hydrolase family 2 immunoglobulin-like beta-sandwich" evidence="2">
    <location>
        <begin position="16"/>
        <end position="68"/>
    </location>
</feature>
<dbReference type="PANTHER" id="PTHR42732:SF2">
    <property type="entry name" value="BETA-MANNOSIDASE"/>
    <property type="match status" value="1"/>
</dbReference>
<dbReference type="AlphaFoldDB" id="A0A5B9EDB9"/>
<dbReference type="SUPFAM" id="SSF51445">
    <property type="entry name" value="(Trans)glycosidases"/>
    <property type="match status" value="1"/>
</dbReference>
<dbReference type="EMBL" id="CP042806">
    <property type="protein sequence ID" value="QEE28337.1"/>
    <property type="molecule type" value="Genomic_DNA"/>
</dbReference>
<dbReference type="InterPro" id="IPR006102">
    <property type="entry name" value="Ig-like_GH2"/>
</dbReference>
<dbReference type="Gene3D" id="2.60.40.10">
    <property type="entry name" value="Immunoglobulins"/>
    <property type="match status" value="1"/>
</dbReference>
<dbReference type="GO" id="GO:0004553">
    <property type="term" value="F:hydrolase activity, hydrolyzing O-glycosyl compounds"/>
    <property type="evidence" value="ECO:0007669"/>
    <property type="project" value="InterPro"/>
</dbReference>
<keyword evidence="5" id="KW-1185">Reference proteome</keyword>
<dbReference type="InterPro" id="IPR051913">
    <property type="entry name" value="GH2_Domain-Containing"/>
</dbReference>
<feature type="domain" description="Glycoside hydrolase family 2 catalytic" evidence="3">
    <location>
        <begin position="108"/>
        <end position="225"/>
    </location>
</feature>
<evidence type="ECO:0000259" key="3">
    <source>
        <dbReference type="Pfam" id="PF02836"/>
    </source>
</evidence>
<dbReference type="Gene3D" id="3.20.20.80">
    <property type="entry name" value="Glycosidases"/>
    <property type="match status" value="1"/>
</dbReference>
<name>A0A5B9EDB9_9BACT</name>
<dbReference type="OrthoDB" id="9758603at2"/>
<evidence type="ECO:0000256" key="1">
    <source>
        <dbReference type="ARBA" id="ARBA00007401"/>
    </source>
</evidence>
<organism evidence="4 5">
    <name type="scientific">Terriglobus albidus</name>
    <dbReference type="NCBI Taxonomy" id="1592106"/>
    <lineage>
        <taxon>Bacteria</taxon>
        <taxon>Pseudomonadati</taxon>
        <taxon>Acidobacteriota</taxon>
        <taxon>Terriglobia</taxon>
        <taxon>Terriglobales</taxon>
        <taxon>Acidobacteriaceae</taxon>
        <taxon>Terriglobus</taxon>
    </lineage>
</organism>
<dbReference type="InterPro" id="IPR017853">
    <property type="entry name" value="GH"/>
</dbReference>
<dbReference type="PANTHER" id="PTHR42732">
    <property type="entry name" value="BETA-GALACTOSIDASE"/>
    <property type="match status" value="1"/>
</dbReference>
<dbReference type="Proteomes" id="UP000321820">
    <property type="component" value="Chromosome"/>
</dbReference>
<gene>
    <name evidence="4" type="ORF">FTW19_10205</name>
</gene>
<accession>A0A5B9EDB9</accession>
<dbReference type="InterPro" id="IPR036156">
    <property type="entry name" value="Beta-gal/glucu_dom_sf"/>
</dbReference>
<sequence>MSDSEQVLTTLEAAATVEPGKTAIVKAELTAASAKIWDLDTPHVYRLRAEWVADGKSVAVRDVDFGFRWITTDGVGKDAVIRLNGRRIRIYTSISWGFWALNGLFPSPELAEKEVRVAKQFNLNALNFHRNLGKEDVLYVQDRLGLLRCLEPGGGSQAFVPASQGHQSARRYMEAKIRGMIRAFRSHPSVVHYIIQNETTLDPQSPDVAALFELMQAEDPSRTIVGNDGFVMRAPQAWAEPYSSEIHRSKGKATEEGGAGGWWVDHTGHFSDVWQDTYYNSKDDFYYRSPVKAEIVEWGEMKGAASIDNHASVLRQIRSSGGVSYDKFDHEEQLAAYEKFLDRWSFRHAFPTAEKLFLSIGRRAYESWGAVPGERPHLRRKRYCGHQRLGVDSYGEPLRPGG</sequence>
<dbReference type="GO" id="GO:0005975">
    <property type="term" value="P:carbohydrate metabolic process"/>
    <property type="evidence" value="ECO:0007669"/>
    <property type="project" value="InterPro"/>
</dbReference>
<proteinExistence type="inferred from homology"/>
<evidence type="ECO:0000313" key="5">
    <source>
        <dbReference type="Proteomes" id="UP000321820"/>
    </source>
</evidence>
<reference evidence="4 5" key="1">
    <citation type="submission" date="2019-08" db="EMBL/GenBank/DDBJ databases">
        <title>Complete genome sequence of Terriglobus albidus strain ORNL.</title>
        <authorList>
            <person name="Podar M."/>
        </authorList>
    </citation>
    <scope>NUCLEOTIDE SEQUENCE [LARGE SCALE GENOMIC DNA]</scope>
    <source>
        <strain evidence="4 5">ORNL</strain>
    </source>
</reference>
<comment type="similarity">
    <text evidence="1">Belongs to the glycosyl hydrolase 2 family.</text>
</comment>
<dbReference type="SUPFAM" id="SSF49303">
    <property type="entry name" value="beta-Galactosidase/glucuronidase domain"/>
    <property type="match status" value="1"/>
</dbReference>
<evidence type="ECO:0000313" key="4">
    <source>
        <dbReference type="EMBL" id="QEE28337.1"/>
    </source>
</evidence>
<dbReference type="RefSeq" id="WP_147647527.1">
    <property type="nucleotide sequence ID" value="NZ_CP042806.1"/>
</dbReference>
<protein>
    <recommendedName>
        <fullName evidence="6">Glycoside hydrolase family 2 catalytic domain-containing protein</fullName>
    </recommendedName>
</protein>
<dbReference type="InterPro" id="IPR013783">
    <property type="entry name" value="Ig-like_fold"/>
</dbReference>
<dbReference type="KEGG" id="talb:FTW19_10205"/>
<dbReference type="InterPro" id="IPR006103">
    <property type="entry name" value="Glyco_hydro_2_cat"/>
</dbReference>